<protein>
    <submittedName>
        <fullName evidence="6">Uncharacterized protein</fullName>
    </submittedName>
</protein>
<dbReference type="PROSITE" id="PS50128">
    <property type="entry name" value="SURP"/>
    <property type="match status" value="1"/>
</dbReference>
<feature type="region of interest" description="Disordered" evidence="3">
    <location>
        <begin position="308"/>
        <end position="331"/>
    </location>
</feature>
<dbReference type="SUPFAM" id="SSF109905">
    <property type="entry name" value="Surp module (SWAP domain)"/>
    <property type="match status" value="1"/>
</dbReference>
<organism evidence="6 7">
    <name type="scientific">Centaurea solstitialis</name>
    <name type="common">yellow star-thistle</name>
    <dbReference type="NCBI Taxonomy" id="347529"/>
    <lineage>
        <taxon>Eukaryota</taxon>
        <taxon>Viridiplantae</taxon>
        <taxon>Streptophyta</taxon>
        <taxon>Embryophyta</taxon>
        <taxon>Tracheophyta</taxon>
        <taxon>Spermatophyta</taxon>
        <taxon>Magnoliopsida</taxon>
        <taxon>eudicotyledons</taxon>
        <taxon>Gunneridae</taxon>
        <taxon>Pentapetalae</taxon>
        <taxon>asterids</taxon>
        <taxon>campanulids</taxon>
        <taxon>Asterales</taxon>
        <taxon>Asteraceae</taxon>
        <taxon>Carduoideae</taxon>
        <taxon>Cardueae</taxon>
        <taxon>Centaureinae</taxon>
        <taxon>Centaurea</taxon>
    </lineage>
</organism>
<proteinExistence type="predicted"/>
<feature type="domain" description="C3H1-type" evidence="4">
    <location>
        <begin position="531"/>
        <end position="558"/>
    </location>
</feature>
<feature type="domain" description="SURP motif" evidence="5">
    <location>
        <begin position="66"/>
        <end position="114"/>
    </location>
</feature>
<feature type="region of interest" description="Disordered" evidence="3">
    <location>
        <begin position="640"/>
        <end position="673"/>
    </location>
</feature>
<sequence>MVSSGVTDRFSGDGHRGHDTLRWDNGIKGTAVNVSATSVKGTSDYNIMSDIPLPPPRPRDEKIVRKIEVLCQYIAKNGHKFEDMTRQKELDNPEFEFLFGGAPGSEAAISHEYYKWMKKNCSPSELLEGTHNRNASLKSSGVSSSMQPDGSVHADISHSPAGSDMDMEDDITQPEEPGIGKLFGSGKSEPTSKSDEVDISVEEHDEHTCDLEHISHKDATDGDLSCLGSSGAIEQGANLSQDDMPFKKSSMKVGVSDSEWSLDSKAEKCNIILSQEMNQSGASHAAEVRSSEVPGELIRGNSPFRLIQGYASDDSSENDSDPHIENISPESTTCLDALQTDIKSKDSSELDKGLGSLSVPVVEGSLNTTSRFPESSTRTEDLEEKTGSYLVREQVEQDGNGRYSQPTVDGGKSVMDFKQNDNLEDDETAGRKNGGAKKEDRKAKLEVDEFGRVVKAGASDSDSDDYTRRRGKRGRSRSRSRSPVGRRRRSPRRRRENRSRSRSWSPKKRSRSRSPYRYGGGAGGDWTKRNRSQLPVCFDFRRGRCFRGESCRYLHESEKSEESRRHKNKQQYQDVPDRLKTSGKLAPEKDEVDSEEMLLYQDIDKGSKRIKEEFVEPAGHSAEVVNPHETLDLGLHSKADLSGPLLQTSNDPLQPITEHPDQTSPAEPQLPLPRFRKEYNVVSTSNYSSHSASAEIYPPYQASLSSEQPELSIPPASSWNPLPPPPPRPQLGGPLPQYQQTQLPPHMNYPFQGFVRPYPPELPTHSLVGDSHLGIYPPAMESQRPLSHTEDFRPRTFPVNYPIPQQPGGPRVFGEENFPRAPSPNLVSSNSNSQGDVHPHSLRFSREPPTSIMQSFSGETMPPGGIPVPSSEGHAYMSRFSLQNPVADSISTLMEPGKVNLRYPADFPDGGQVSGISDFGRSRISSHYNPYASTFDQPLSTKFSSGAFSQDTGTSYSNNYGASVVQNHVLDEGKSSGNTNISPGSMHYFARNIPTSGGDQYDPLFDSIEPSVNPFRKSDHGNKIEGTANKLLDLEENSKHKEVAVAASTSMENDEFGETADAEVGAVENDSPSSPIDLADVAAGEIEIDQVKSTGKTKKSKDSRSMKLFKVALAEFVKEVLKPSWRQGNMSKEAFKTIVKKTVDKVSGAMKKHQLPKSQAKINQYIDSSQRKLTKLVMGYVDKYVKGIRGFSPTNPCKVHRQLKHAALSKPP</sequence>
<evidence type="ECO:0000313" key="6">
    <source>
        <dbReference type="EMBL" id="KAJ9568070.1"/>
    </source>
</evidence>
<evidence type="ECO:0000256" key="3">
    <source>
        <dbReference type="SAM" id="MobiDB-lite"/>
    </source>
</evidence>
<dbReference type="Gene3D" id="1.10.10.790">
    <property type="entry name" value="Surp module"/>
    <property type="match status" value="1"/>
</dbReference>
<dbReference type="PROSITE" id="PS50103">
    <property type="entry name" value="ZF_C3H1"/>
    <property type="match status" value="1"/>
</dbReference>
<dbReference type="EMBL" id="JARYMX010000001">
    <property type="protein sequence ID" value="KAJ9568070.1"/>
    <property type="molecule type" value="Genomic_DNA"/>
</dbReference>
<reference evidence="6" key="1">
    <citation type="submission" date="2023-03" db="EMBL/GenBank/DDBJ databases">
        <title>Chromosome-scale reference genome and RAD-based genetic map of yellow starthistle (Centaurea solstitialis) reveal putative structural variation and QTLs associated with invader traits.</title>
        <authorList>
            <person name="Reatini B."/>
            <person name="Cang F.A."/>
            <person name="Jiang Q."/>
            <person name="Mckibben M.T.W."/>
            <person name="Barker M.S."/>
            <person name="Rieseberg L.H."/>
            <person name="Dlugosch K.M."/>
        </authorList>
    </citation>
    <scope>NUCLEOTIDE SEQUENCE</scope>
    <source>
        <strain evidence="6">CAN-66</strain>
        <tissue evidence="6">Leaf</tissue>
    </source>
</reference>
<dbReference type="Proteomes" id="UP001172457">
    <property type="component" value="Chromosome 1"/>
</dbReference>
<dbReference type="InterPro" id="IPR000061">
    <property type="entry name" value="Surp"/>
</dbReference>
<feature type="compositionally biased region" description="Polar residues" evidence="3">
    <location>
        <begin position="703"/>
        <end position="720"/>
    </location>
</feature>
<dbReference type="GO" id="GO:0006397">
    <property type="term" value="P:mRNA processing"/>
    <property type="evidence" value="ECO:0007669"/>
    <property type="project" value="UniProtKB-KW"/>
</dbReference>
<dbReference type="GO" id="GO:0008270">
    <property type="term" value="F:zinc ion binding"/>
    <property type="evidence" value="ECO:0007669"/>
    <property type="project" value="UniProtKB-KW"/>
</dbReference>
<dbReference type="InterPro" id="IPR035967">
    <property type="entry name" value="SWAP/Surp_sf"/>
</dbReference>
<keyword evidence="7" id="KW-1185">Reference proteome</keyword>
<comment type="caution">
    <text evidence="6">The sequence shown here is derived from an EMBL/GenBank/DDBJ whole genome shotgun (WGS) entry which is preliminary data.</text>
</comment>
<evidence type="ECO:0000259" key="5">
    <source>
        <dbReference type="PROSITE" id="PS50128"/>
    </source>
</evidence>
<feature type="region of interest" description="Disordered" evidence="3">
    <location>
        <begin position="365"/>
        <end position="528"/>
    </location>
</feature>
<feature type="compositionally biased region" description="Basic and acidic residues" evidence="3">
    <location>
        <begin position="436"/>
        <end position="452"/>
    </location>
</feature>
<keyword evidence="2" id="KW-0479">Metal-binding</keyword>
<dbReference type="AlphaFoldDB" id="A0AA38WU34"/>
<feature type="region of interest" description="Disordered" evidence="3">
    <location>
        <begin position="556"/>
        <end position="593"/>
    </location>
</feature>
<feature type="compositionally biased region" description="Polar residues" evidence="3">
    <location>
        <begin position="135"/>
        <end position="148"/>
    </location>
</feature>
<dbReference type="SMART" id="SM00648">
    <property type="entry name" value="SWAP"/>
    <property type="match status" value="1"/>
</dbReference>
<keyword evidence="1" id="KW-0507">mRNA processing</keyword>
<feature type="region of interest" description="Disordered" evidence="3">
    <location>
        <begin position="703"/>
        <end position="735"/>
    </location>
</feature>
<dbReference type="InterPro" id="IPR000571">
    <property type="entry name" value="Znf_CCCH"/>
</dbReference>
<keyword evidence="2" id="KW-0862">Zinc</keyword>
<dbReference type="GO" id="GO:0003723">
    <property type="term" value="F:RNA binding"/>
    <property type="evidence" value="ECO:0007669"/>
    <property type="project" value="InterPro"/>
</dbReference>
<feature type="compositionally biased region" description="Basic and acidic residues" evidence="3">
    <location>
        <begin position="377"/>
        <end position="386"/>
    </location>
</feature>
<dbReference type="SMART" id="SM00356">
    <property type="entry name" value="ZnF_C3H1"/>
    <property type="match status" value="1"/>
</dbReference>
<feature type="region of interest" description="Disordered" evidence="3">
    <location>
        <begin position="825"/>
        <end position="847"/>
    </location>
</feature>
<feature type="compositionally biased region" description="Basic and acidic residues" evidence="3">
    <location>
        <begin position="10"/>
        <end position="21"/>
    </location>
</feature>
<evidence type="ECO:0000313" key="7">
    <source>
        <dbReference type="Proteomes" id="UP001172457"/>
    </source>
</evidence>
<keyword evidence="2" id="KW-0863">Zinc-finger</keyword>
<evidence type="ECO:0000259" key="4">
    <source>
        <dbReference type="PROSITE" id="PS50103"/>
    </source>
</evidence>
<dbReference type="Pfam" id="PF01805">
    <property type="entry name" value="Surp"/>
    <property type="match status" value="1"/>
</dbReference>
<dbReference type="Gene3D" id="3.30.1370.210">
    <property type="match status" value="1"/>
</dbReference>
<gene>
    <name evidence="6" type="ORF">OSB04_004036</name>
</gene>
<evidence type="ECO:0000256" key="2">
    <source>
        <dbReference type="PROSITE-ProRule" id="PRU00723"/>
    </source>
</evidence>
<name>A0AA38WU34_9ASTR</name>
<feature type="compositionally biased region" description="Basic residues" evidence="3">
    <location>
        <begin position="469"/>
        <end position="514"/>
    </location>
</feature>
<accession>A0AA38WU34</accession>
<feature type="zinc finger region" description="C3H1-type" evidence="2">
    <location>
        <begin position="531"/>
        <end position="558"/>
    </location>
</feature>
<dbReference type="PANTHER" id="PTHR36886">
    <property type="entry name" value="PROTEIN FRIGIDA-ESSENTIAL 1"/>
    <property type="match status" value="1"/>
</dbReference>
<feature type="region of interest" description="Disordered" evidence="3">
    <location>
        <begin position="135"/>
        <end position="197"/>
    </location>
</feature>
<feature type="region of interest" description="Disordered" evidence="3">
    <location>
        <begin position="1"/>
        <end position="21"/>
    </location>
</feature>
<evidence type="ECO:0000256" key="1">
    <source>
        <dbReference type="ARBA" id="ARBA00022664"/>
    </source>
</evidence>
<feature type="compositionally biased region" description="Polar residues" evidence="3">
    <location>
        <begin position="365"/>
        <end position="376"/>
    </location>
</feature>
<dbReference type="PANTHER" id="PTHR36886:SF7">
    <property type="entry name" value="EXPRESSED PROTEIN"/>
    <property type="match status" value="1"/>
</dbReference>
<dbReference type="InterPro" id="IPR052650">
    <property type="entry name" value="Zinc_finger_CCCH"/>
</dbReference>